<dbReference type="GO" id="GO:0006886">
    <property type="term" value="P:intracellular protein transport"/>
    <property type="evidence" value="ECO:0007669"/>
    <property type="project" value="TreeGrafter"/>
</dbReference>
<evidence type="ECO:0000259" key="5">
    <source>
        <dbReference type="PROSITE" id="PS50192"/>
    </source>
</evidence>
<dbReference type="SMART" id="SM00397">
    <property type="entry name" value="t_SNARE"/>
    <property type="match status" value="1"/>
</dbReference>
<dbReference type="InterPro" id="IPR000727">
    <property type="entry name" value="T_SNARE_dom"/>
</dbReference>
<dbReference type="Pfam" id="PF05739">
    <property type="entry name" value="SNARE"/>
    <property type="match status" value="1"/>
</dbReference>
<dbReference type="Gene3D" id="1.20.58.70">
    <property type="match status" value="1"/>
</dbReference>
<sequence>MCAAETSVEQALQDISRDIQQLGQLGNELDNLNKNISITGNSKPKSDALNRKEKACIKLIKVTTSRFSELASHPIAEQVCKIQAERLKSDFQRTIQRFQRVQAEIKRRLLTESRPQEPPVADLLGLEGSDHPGKDDDALLQPEFGRAQQQIQTNRGDVQELGFILEQENEMQSLEEDIVNVNNIFQQLNTLVYDQRVAVDSIEDNIEHAYVDQEAGRSELVKAARRRCRARRGWCICGSVTAGIIAIIILILVLVYGPGSK</sequence>
<dbReference type="GO" id="GO:0000149">
    <property type="term" value="F:SNARE binding"/>
    <property type="evidence" value="ECO:0007669"/>
    <property type="project" value="TreeGrafter"/>
</dbReference>
<evidence type="ECO:0000256" key="2">
    <source>
        <dbReference type="SAM" id="Coils"/>
    </source>
</evidence>
<evidence type="ECO:0000256" key="3">
    <source>
        <dbReference type="SAM" id="MobiDB-lite"/>
    </source>
</evidence>
<feature type="transmembrane region" description="Helical" evidence="4">
    <location>
        <begin position="234"/>
        <end position="256"/>
    </location>
</feature>
<dbReference type="SUPFAM" id="SSF47661">
    <property type="entry name" value="t-snare proteins"/>
    <property type="match status" value="1"/>
</dbReference>
<dbReference type="InterPro" id="IPR045242">
    <property type="entry name" value="Syntaxin"/>
</dbReference>
<feature type="coiled-coil region" evidence="2">
    <location>
        <begin position="164"/>
        <end position="191"/>
    </location>
</feature>
<dbReference type="CDD" id="cd15847">
    <property type="entry name" value="SNARE_syntaxin7_like"/>
    <property type="match status" value="1"/>
</dbReference>
<evidence type="ECO:0000256" key="4">
    <source>
        <dbReference type="SAM" id="Phobius"/>
    </source>
</evidence>
<evidence type="ECO:0000313" key="7">
    <source>
        <dbReference type="Proteomes" id="UP001497525"/>
    </source>
</evidence>
<keyword evidence="4" id="KW-0812">Transmembrane</keyword>
<dbReference type="PANTHER" id="PTHR19957:SF38">
    <property type="entry name" value="LD27581P"/>
    <property type="match status" value="1"/>
</dbReference>
<feature type="domain" description="T-SNARE coiled-coil homology" evidence="5">
    <location>
        <begin position="161"/>
        <end position="223"/>
    </location>
</feature>
<keyword evidence="2" id="KW-0175">Coiled coil</keyword>
<protein>
    <recommendedName>
        <fullName evidence="5">t-SNARE coiled-coil homology domain-containing protein</fullName>
    </recommendedName>
</protein>
<reference evidence="6" key="1">
    <citation type="submission" date="2024-06" db="EMBL/GenBank/DDBJ databases">
        <authorList>
            <person name="Liu X."/>
            <person name="Lenzi L."/>
            <person name="Haldenby T S."/>
            <person name="Uol C."/>
        </authorList>
    </citation>
    <scope>NUCLEOTIDE SEQUENCE</scope>
</reference>
<proteinExistence type="inferred from homology"/>
<dbReference type="Gene3D" id="1.20.5.110">
    <property type="match status" value="1"/>
</dbReference>
<evidence type="ECO:0000256" key="1">
    <source>
        <dbReference type="ARBA" id="ARBA00009063"/>
    </source>
</evidence>
<keyword evidence="4" id="KW-0472">Membrane</keyword>
<gene>
    <name evidence="6" type="ORF">CDAUBV1_LOCUS17630</name>
</gene>
<dbReference type="GO" id="GO:0048278">
    <property type="term" value="P:vesicle docking"/>
    <property type="evidence" value="ECO:0007669"/>
    <property type="project" value="TreeGrafter"/>
</dbReference>
<dbReference type="PANTHER" id="PTHR19957">
    <property type="entry name" value="SYNTAXIN"/>
    <property type="match status" value="1"/>
</dbReference>
<comment type="caution">
    <text evidence="6">The sequence shown here is derived from an EMBL/GenBank/DDBJ whole genome shotgun (WGS) entry which is preliminary data.</text>
</comment>
<comment type="similarity">
    <text evidence="1">Belongs to the syntaxin family.</text>
</comment>
<dbReference type="AlphaFoldDB" id="A0AAV2TZ14"/>
<evidence type="ECO:0000313" key="6">
    <source>
        <dbReference type="EMBL" id="CAL5142405.1"/>
    </source>
</evidence>
<dbReference type="Proteomes" id="UP001497525">
    <property type="component" value="Unassembled WGS sequence"/>
</dbReference>
<dbReference type="Pfam" id="PF14523">
    <property type="entry name" value="Syntaxin_2"/>
    <property type="match status" value="1"/>
</dbReference>
<dbReference type="PROSITE" id="PS50192">
    <property type="entry name" value="T_SNARE"/>
    <property type="match status" value="1"/>
</dbReference>
<dbReference type="GO" id="GO:0005484">
    <property type="term" value="F:SNAP receptor activity"/>
    <property type="evidence" value="ECO:0007669"/>
    <property type="project" value="TreeGrafter"/>
</dbReference>
<name>A0AAV2TZ14_CALDB</name>
<dbReference type="InterPro" id="IPR010989">
    <property type="entry name" value="SNARE"/>
</dbReference>
<keyword evidence="4" id="KW-1133">Transmembrane helix</keyword>
<dbReference type="EMBL" id="CAXLJL010001033">
    <property type="protein sequence ID" value="CAL5142405.1"/>
    <property type="molecule type" value="Genomic_DNA"/>
</dbReference>
<dbReference type="GO" id="GO:0031201">
    <property type="term" value="C:SNARE complex"/>
    <property type="evidence" value="ECO:0007669"/>
    <property type="project" value="TreeGrafter"/>
</dbReference>
<dbReference type="GO" id="GO:0006906">
    <property type="term" value="P:vesicle fusion"/>
    <property type="evidence" value="ECO:0007669"/>
    <property type="project" value="TreeGrafter"/>
</dbReference>
<dbReference type="GO" id="GO:0012505">
    <property type="term" value="C:endomembrane system"/>
    <property type="evidence" value="ECO:0007669"/>
    <property type="project" value="TreeGrafter"/>
</dbReference>
<dbReference type="InterPro" id="IPR006011">
    <property type="entry name" value="Syntaxin_N"/>
</dbReference>
<feature type="region of interest" description="Disordered" evidence="3">
    <location>
        <begin position="109"/>
        <end position="129"/>
    </location>
</feature>
<accession>A0AAV2TZ14</accession>
<organism evidence="6 7">
    <name type="scientific">Calicophoron daubneyi</name>
    <name type="common">Rumen fluke</name>
    <name type="synonym">Paramphistomum daubneyi</name>
    <dbReference type="NCBI Taxonomy" id="300641"/>
    <lineage>
        <taxon>Eukaryota</taxon>
        <taxon>Metazoa</taxon>
        <taxon>Spiralia</taxon>
        <taxon>Lophotrochozoa</taxon>
        <taxon>Platyhelminthes</taxon>
        <taxon>Trematoda</taxon>
        <taxon>Digenea</taxon>
        <taxon>Plagiorchiida</taxon>
        <taxon>Pronocephalata</taxon>
        <taxon>Paramphistomoidea</taxon>
        <taxon>Paramphistomidae</taxon>
        <taxon>Calicophoron</taxon>
    </lineage>
</organism>